<evidence type="ECO:0000256" key="6">
    <source>
        <dbReference type="SAM" id="Phobius"/>
    </source>
</evidence>
<dbReference type="CDD" id="cd13124">
    <property type="entry name" value="MATE_SpoVB_like"/>
    <property type="match status" value="1"/>
</dbReference>
<feature type="transmembrane region" description="Helical" evidence="6">
    <location>
        <begin position="381"/>
        <end position="404"/>
    </location>
</feature>
<proteinExistence type="predicted"/>
<evidence type="ECO:0000256" key="5">
    <source>
        <dbReference type="ARBA" id="ARBA00023136"/>
    </source>
</evidence>
<dbReference type="PANTHER" id="PTHR30250:SF21">
    <property type="entry name" value="LIPID II FLIPPASE MURJ"/>
    <property type="match status" value="1"/>
</dbReference>
<dbReference type="PANTHER" id="PTHR30250">
    <property type="entry name" value="PST FAMILY PREDICTED COLANIC ACID TRANSPORTER"/>
    <property type="match status" value="1"/>
</dbReference>
<keyword evidence="4 6" id="KW-1133">Transmembrane helix</keyword>
<evidence type="ECO:0000256" key="4">
    <source>
        <dbReference type="ARBA" id="ARBA00022989"/>
    </source>
</evidence>
<organism evidence="7 8">
    <name type="scientific">Hespellia stercorisuis DSM 15480</name>
    <dbReference type="NCBI Taxonomy" id="1121950"/>
    <lineage>
        <taxon>Bacteria</taxon>
        <taxon>Bacillati</taxon>
        <taxon>Bacillota</taxon>
        <taxon>Clostridia</taxon>
        <taxon>Lachnospirales</taxon>
        <taxon>Lachnospiraceae</taxon>
        <taxon>Hespellia</taxon>
    </lineage>
</organism>
<dbReference type="InterPro" id="IPR002797">
    <property type="entry name" value="Polysacc_synth"/>
</dbReference>
<dbReference type="STRING" id="1121950.SAMN02745243_01715"/>
<dbReference type="InterPro" id="IPR050833">
    <property type="entry name" value="Poly_Biosynth_Transport"/>
</dbReference>
<dbReference type="InterPro" id="IPR024923">
    <property type="entry name" value="PG_synth_SpoVB"/>
</dbReference>
<evidence type="ECO:0000256" key="2">
    <source>
        <dbReference type="ARBA" id="ARBA00022475"/>
    </source>
</evidence>
<evidence type="ECO:0000256" key="1">
    <source>
        <dbReference type="ARBA" id="ARBA00004651"/>
    </source>
</evidence>
<dbReference type="GO" id="GO:0005886">
    <property type="term" value="C:plasma membrane"/>
    <property type="evidence" value="ECO:0007669"/>
    <property type="project" value="UniProtKB-SubCell"/>
</dbReference>
<keyword evidence="5 6" id="KW-0472">Membrane</keyword>
<feature type="transmembrane region" description="Helical" evidence="6">
    <location>
        <begin position="88"/>
        <end position="114"/>
    </location>
</feature>
<sequence>MSRQRKKRKENEFMIQGAILSAAAVITKIIGVAYRIPLTNILGDEGNGFYSYAFEVYAIALLMSSFSLPLAVSKLMSARIARGQRRNAFRVFLCALIFAVFVGAVVAIVIFFGADVISAKLLSAPLSAYALRVLAPGLFIVAVMGVVRGYFQGLGNMIPTAVSQVIEQFINAIISIVGAIVFIKFGTSIAEKKGDELIAAAYGAAGGTLGTVMGALAALIFLLVLLYGYRKTIKKQIRMDQTRSLESAERIFKILLLTIAPVIMSTGIYNINQVLDQVLFNKIMAAQGFTKKEYISLMGIYSGKYNTLINVPLAIANALGASVIPSLTGAITRGDRKLAHEKIAMSVRFAMIIAIPCCAGFIVLASPLMQLLFGDSRPLPALMLAVGAVTVVLYSLSTVTNAILQGINQMMAPVKNAAISLFAHLAALLIMLVILKWSIFSIVAANVIFSLLMCVLNARDIRKANGYRQERDKTFYKPITASVIMGVITYAVRLGLALIMNGKIATILSILVAVIVYAISLLKLGALTEEEILEMPKGQVIVRICKRFHLLNRQIF</sequence>
<feature type="transmembrane region" description="Helical" evidence="6">
    <location>
        <begin position="416"/>
        <end position="434"/>
    </location>
</feature>
<feature type="transmembrane region" description="Helical" evidence="6">
    <location>
        <begin position="12"/>
        <end position="36"/>
    </location>
</feature>
<dbReference type="Pfam" id="PF01943">
    <property type="entry name" value="Polysacc_synt"/>
    <property type="match status" value="1"/>
</dbReference>
<feature type="transmembrane region" description="Helical" evidence="6">
    <location>
        <begin position="506"/>
        <end position="527"/>
    </location>
</feature>
<feature type="transmembrane region" description="Helical" evidence="6">
    <location>
        <begin position="307"/>
        <end position="328"/>
    </location>
</feature>
<feature type="transmembrane region" description="Helical" evidence="6">
    <location>
        <begin position="199"/>
        <end position="229"/>
    </location>
</feature>
<gene>
    <name evidence="7" type="ORF">SAMN02745243_01715</name>
</gene>
<evidence type="ECO:0000313" key="8">
    <source>
        <dbReference type="Proteomes" id="UP000184301"/>
    </source>
</evidence>
<keyword evidence="8" id="KW-1185">Reference proteome</keyword>
<dbReference type="Proteomes" id="UP000184301">
    <property type="component" value="Unassembled WGS sequence"/>
</dbReference>
<evidence type="ECO:0000256" key="3">
    <source>
        <dbReference type="ARBA" id="ARBA00022692"/>
    </source>
</evidence>
<dbReference type="RefSeq" id="WP_073108533.1">
    <property type="nucleotide sequence ID" value="NZ_FQZY01000021.1"/>
</dbReference>
<feature type="transmembrane region" description="Helical" evidence="6">
    <location>
        <begin position="479"/>
        <end position="500"/>
    </location>
</feature>
<keyword evidence="3 6" id="KW-0812">Transmembrane</keyword>
<feature type="transmembrane region" description="Helical" evidence="6">
    <location>
        <begin position="250"/>
        <end position="271"/>
    </location>
</feature>
<feature type="transmembrane region" description="Helical" evidence="6">
    <location>
        <begin position="168"/>
        <end position="187"/>
    </location>
</feature>
<feature type="transmembrane region" description="Helical" evidence="6">
    <location>
        <begin position="440"/>
        <end position="458"/>
    </location>
</feature>
<feature type="transmembrane region" description="Helical" evidence="6">
    <location>
        <begin position="349"/>
        <end position="369"/>
    </location>
</feature>
<keyword evidence="2" id="KW-1003">Cell membrane</keyword>
<reference evidence="7 8" key="1">
    <citation type="submission" date="2016-11" db="EMBL/GenBank/DDBJ databases">
        <authorList>
            <person name="Jaros S."/>
            <person name="Januszkiewicz K."/>
            <person name="Wedrychowicz H."/>
        </authorList>
    </citation>
    <scope>NUCLEOTIDE SEQUENCE [LARGE SCALE GENOMIC DNA]</scope>
    <source>
        <strain evidence="7 8">DSM 15480</strain>
    </source>
</reference>
<dbReference type="EMBL" id="FQZY01000021">
    <property type="protein sequence ID" value="SHJ90753.1"/>
    <property type="molecule type" value="Genomic_DNA"/>
</dbReference>
<accession>A0A1M6N565</accession>
<name>A0A1M6N565_9FIRM</name>
<comment type="subcellular location">
    <subcellularLocation>
        <location evidence="1">Cell membrane</location>
        <topology evidence="1">Multi-pass membrane protein</topology>
    </subcellularLocation>
</comment>
<feature type="transmembrane region" description="Helical" evidence="6">
    <location>
        <begin position="56"/>
        <end position="76"/>
    </location>
</feature>
<dbReference type="OrthoDB" id="9775950at2"/>
<feature type="transmembrane region" description="Helical" evidence="6">
    <location>
        <begin position="126"/>
        <end position="147"/>
    </location>
</feature>
<evidence type="ECO:0000313" key="7">
    <source>
        <dbReference type="EMBL" id="SHJ90753.1"/>
    </source>
</evidence>
<protein>
    <submittedName>
        <fullName evidence="7">Stage V sporulation protein B</fullName>
    </submittedName>
</protein>
<dbReference type="AlphaFoldDB" id="A0A1M6N565"/>
<dbReference type="PIRSF" id="PIRSF038958">
    <property type="entry name" value="PG_synth_SpoVB"/>
    <property type="match status" value="1"/>
</dbReference>